<dbReference type="SMART" id="SM00091">
    <property type="entry name" value="PAS"/>
    <property type="match status" value="1"/>
</dbReference>
<organism evidence="4 5">
    <name type="scientific">Streptomyces chryseus</name>
    <dbReference type="NCBI Taxonomy" id="68186"/>
    <lineage>
        <taxon>Bacteria</taxon>
        <taxon>Bacillati</taxon>
        <taxon>Actinomycetota</taxon>
        <taxon>Actinomycetes</taxon>
        <taxon>Kitasatosporales</taxon>
        <taxon>Streptomycetaceae</taxon>
        <taxon>Streptomyces</taxon>
    </lineage>
</organism>
<dbReference type="EMBL" id="BMVO01000008">
    <property type="protein sequence ID" value="GHB05674.1"/>
    <property type="molecule type" value="Genomic_DNA"/>
</dbReference>
<dbReference type="InterPro" id="IPR001932">
    <property type="entry name" value="PPM-type_phosphatase-like_dom"/>
</dbReference>
<dbReference type="PROSITE" id="PS50112">
    <property type="entry name" value="PAS"/>
    <property type="match status" value="1"/>
</dbReference>
<dbReference type="PANTHER" id="PTHR43156:SF2">
    <property type="entry name" value="STAGE II SPORULATION PROTEIN E"/>
    <property type="match status" value="1"/>
</dbReference>
<keyword evidence="2" id="KW-0175">Coiled coil</keyword>
<dbReference type="InterPro" id="IPR035965">
    <property type="entry name" value="PAS-like_dom_sf"/>
</dbReference>
<dbReference type="InterPro" id="IPR052016">
    <property type="entry name" value="Bact_Sigma-Reg"/>
</dbReference>
<dbReference type="InterPro" id="IPR000014">
    <property type="entry name" value="PAS"/>
</dbReference>
<sequence length="479" mass="50930">MTWCAPKQSEALTRADGNAHPVPIRRDPPVLAGEARSWLSSAGSGGVQWLVGGTRARMRRGSSDSKADGMDQAAEGEEQQQAMFSALPEYSAEDLYEHAPCGYLSTLLDGTIAKINTTLLDWLGYARDDLVGRRTFSDLLTVGGRLYHETHFAPLLRMQGEINGIAFELKAADGSRLPVLVTSTVKAGSDGQPLLIRTTVFDARDRRAYETELLRARQESEGERERLKRLNATLQKTLLPPALANVPGLDVTAHYHIASTDEVGGDFYDLFPLASGTWGFFLGDVCGKGAAAAAVTSLARYTLRAAAVYDPDPAAVLTNLNTVMNHEYAGDDPRFCTVIFGLLTPNGDAGGFRVTLASGGHPPALLMRADGQVDHLSTPGGQLIGVLPDAHIATTTVRLAPGDTLLLHTDGLTEAHSAGAGGRYGDEAFLEFARSLAPTTADGAVAAIRDLLDTFGTGVDDDTAVLALGVPRPTREAHE</sequence>
<dbReference type="PANTHER" id="PTHR43156">
    <property type="entry name" value="STAGE II SPORULATION PROTEIN E-RELATED"/>
    <property type="match status" value="1"/>
</dbReference>
<dbReference type="Pfam" id="PF07228">
    <property type="entry name" value="SpoIIE"/>
    <property type="match status" value="1"/>
</dbReference>
<proteinExistence type="predicted"/>
<dbReference type="Gene3D" id="3.30.450.20">
    <property type="entry name" value="PAS domain"/>
    <property type="match status" value="1"/>
</dbReference>
<evidence type="ECO:0000256" key="2">
    <source>
        <dbReference type="SAM" id="Coils"/>
    </source>
</evidence>
<reference evidence="5" key="1">
    <citation type="journal article" date="2019" name="Int. J. Syst. Evol. Microbiol.">
        <title>The Global Catalogue of Microorganisms (GCM) 10K type strain sequencing project: providing services to taxonomists for standard genome sequencing and annotation.</title>
        <authorList>
            <consortium name="The Broad Institute Genomics Platform"/>
            <consortium name="The Broad Institute Genome Sequencing Center for Infectious Disease"/>
            <person name="Wu L."/>
            <person name="Ma J."/>
        </authorList>
    </citation>
    <scope>NUCLEOTIDE SEQUENCE [LARGE SCALE GENOMIC DNA]</scope>
    <source>
        <strain evidence="5">JCM 4737</strain>
    </source>
</reference>
<evidence type="ECO:0000313" key="4">
    <source>
        <dbReference type="EMBL" id="GHB05674.1"/>
    </source>
</evidence>
<comment type="caution">
    <text evidence="4">The sequence shown here is derived from an EMBL/GenBank/DDBJ whole genome shotgun (WGS) entry which is preliminary data.</text>
</comment>
<dbReference type="Gene3D" id="3.60.40.10">
    <property type="entry name" value="PPM-type phosphatase domain"/>
    <property type="match status" value="1"/>
</dbReference>
<evidence type="ECO:0000313" key="5">
    <source>
        <dbReference type="Proteomes" id="UP000599437"/>
    </source>
</evidence>
<accession>A0ABQ3DM25</accession>
<protein>
    <recommendedName>
        <fullName evidence="3">PAS domain-containing protein</fullName>
    </recommendedName>
</protein>
<gene>
    <name evidence="4" type="ORF">GCM10010346_31000</name>
</gene>
<keyword evidence="1" id="KW-0378">Hydrolase</keyword>
<dbReference type="SMART" id="SM00331">
    <property type="entry name" value="PP2C_SIG"/>
    <property type="match status" value="1"/>
</dbReference>
<dbReference type="InterPro" id="IPR036457">
    <property type="entry name" value="PPM-type-like_dom_sf"/>
</dbReference>
<dbReference type="SUPFAM" id="SSF81606">
    <property type="entry name" value="PP2C-like"/>
    <property type="match status" value="1"/>
</dbReference>
<dbReference type="Pfam" id="PF13426">
    <property type="entry name" value="PAS_9"/>
    <property type="match status" value="1"/>
</dbReference>
<feature type="domain" description="PAS" evidence="3">
    <location>
        <begin position="88"/>
        <end position="140"/>
    </location>
</feature>
<dbReference type="SUPFAM" id="SSF55785">
    <property type="entry name" value="PYP-like sensor domain (PAS domain)"/>
    <property type="match status" value="1"/>
</dbReference>
<name>A0ABQ3DM25_9ACTN</name>
<dbReference type="Proteomes" id="UP000599437">
    <property type="component" value="Unassembled WGS sequence"/>
</dbReference>
<dbReference type="CDD" id="cd00130">
    <property type="entry name" value="PAS"/>
    <property type="match status" value="1"/>
</dbReference>
<keyword evidence="5" id="KW-1185">Reference proteome</keyword>
<evidence type="ECO:0000256" key="1">
    <source>
        <dbReference type="ARBA" id="ARBA00022801"/>
    </source>
</evidence>
<feature type="coiled-coil region" evidence="2">
    <location>
        <begin position="206"/>
        <end position="237"/>
    </location>
</feature>
<dbReference type="NCBIfam" id="TIGR00229">
    <property type="entry name" value="sensory_box"/>
    <property type="match status" value="1"/>
</dbReference>
<evidence type="ECO:0000259" key="3">
    <source>
        <dbReference type="PROSITE" id="PS50112"/>
    </source>
</evidence>